<dbReference type="InterPro" id="IPR027417">
    <property type="entry name" value="P-loop_NTPase"/>
</dbReference>
<organism evidence="1 2">
    <name type="scientific">Desulforapulum autotrophicum (strain ATCC 43914 / DSM 3382 / VKM B-1955 / HRM2)</name>
    <name type="common">Desulfobacterium autotrophicum</name>
    <dbReference type="NCBI Taxonomy" id="177437"/>
    <lineage>
        <taxon>Bacteria</taxon>
        <taxon>Pseudomonadati</taxon>
        <taxon>Thermodesulfobacteriota</taxon>
        <taxon>Desulfobacteria</taxon>
        <taxon>Desulfobacterales</taxon>
        <taxon>Desulfobacteraceae</taxon>
        <taxon>Desulforapulum</taxon>
    </lineage>
</organism>
<dbReference type="AlphaFoldDB" id="C0QDP9"/>
<dbReference type="Gene3D" id="3.40.50.300">
    <property type="entry name" value="P-loop containing nucleotide triphosphate hydrolases"/>
    <property type="match status" value="1"/>
</dbReference>
<dbReference type="EC" id="2.7.4.14" evidence="1"/>
<dbReference type="Proteomes" id="UP000000442">
    <property type="component" value="Chromosome"/>
</dbReference>
<dbReference type="GO" id="GO:0016740">
    <property type="term" value="F:transferase activity"/>
    <property type="evidence" value="ECO:0007669"/>
    <property type="project" value="UniProtKB-KW"/>
</dbReference>
<accession>C0QDP9</accession>
<protein>
    <submittedName>
        <fullName evidence="1">Cmk3</fullName>
        <ecNumber evidence="1">2.7.4.14</ecNumber>
    </submittedName>
</protein>
<name>C0QDP9_DESAH</name>
<reference evidence="1 2" key="1">
    <citation type="journal article" date="2009" name="Environ. Microbiol.">
        <title>Genome sequence of Desulfobacterium autotrophicum HRM2, a marine sulfate reducer oxidizing organic carbon completely to carbon dioxide.</title>
        <authorList>
            <person name="Strittmatter A.W."/>
            <person name="Liesegang H."/>
            <person name="Rabus R."/>
            <person name="Decker I."/>
            <person name="Amann J."/>
            <person name="Andres S."/>
            <person name="Henne A."/>
            <person name="Fricke W.F."/>
            <person name="Martinez-Arias R."/>
            <person name="Bartels D."/>
            <person name="Goesmann A."/>
            <person name="Krause L."/>
            <person name="Puehler A."/>
            <person name="Klenk H.P."/>
            <person name="Richter M."/>
            <person name="Schuler M."/>
            <person name="Gloeckner F.O."/>
            <person name="Meyerdierks A."/>
            <person name="Gottschalk G."/>
            <person name="Amann R."/>
        </authorList>
    </citation>
    <scope>NUCLEOTIDE SEQUENCE [LARGE SCALE GENOMIC DNA]</scope>
    <source>
        <strain evidence="2">ATCC 43914 / DSM 3382 / HRM2</strain>
    </source>
</reference>
<dbReference type="EMBL" id="CP001087">
    <property type="protein sequence ID" value="ACN17320.1"/>
    <property type="molecule type" value="Genomic_DNA"/>
</dbReference>
<dbReference type="RefSeq" id="WP_015906052.1">
    <property type="nucleotide sequence ID" value="NC_012108.1"/>
</dbReference>
<keyword evidence="1" id="KW-0808">Transferase</keyword>
<dbReference type="Pfam" id="PF13189">
    <property type="entry name" value="Cytidylate_kin2"/>
    <property type="match status" value="1"/>
</dbReference>
<keyword evidence="2" id="KW-1185">Reference proteome</keyword>
<dbReference type="eggNOG" id="COG1102">
    <property type="taxonomic scope" value="Bacteria"/>
</dbReference>
<dbReference type="HOGENOM" id="CLU_065155_2_0_7"/>
<sequence length="231" mass="26672">MDNQRRALNKIIEEQVKKWQYLKDSQTREKISPTMVVTISREAGSGGRLIAEGLAVKLGFDLFHQEVVHEMAKDANISLRFMETLDERSLNTLDNWIASLVDERYLWPDQYMQHLMKVIGTIGRYGKSVVVGRGANFILPKDMRISVRIIAPFELRRKRVAKAFGLSETEAEKRITLTESRRDAFIRRHFNASISNSYHYDMVLNTENLEIDDGIAAIEAVVQKRMKRDIT</sequence>
<gene>
    <name evidence="1" type="primary">cmk3</name>
    <name evidence="1" type="ordered locus">HRM2_42640</name>
</gene>
<dbReference type="STRING" id="177437.HRM2_42640"/>
<evidence type="ECO:0000313" key="1">
    <source>
        <dbReference type="EMBL" id="ACN17320.1"/>
    </source>
</evidence>
<proteinExistence type="predicted"/>
<evidence type="ECO:0000313" key="2">
    <source>
        <dbReference type="Proteomes" id="UP000000442"/>
    </source>
</evidence>
<dbReference type="OrthoDB" id="7929987at2"/>
<dbReference type="KEGG" id="dat:HRM2_42640"/>